<dbReference type="InterPro" id="IPR050312">
    <property type="entry name" value="IolE/XylAMocC-like"/>
</dbReference>
<gene>
    <name evidence="2" type="ORF">Y919_03330</name>
</gene>
<evidence type="ECO:0000259" key="1">
    <source>
        <dbReference type="Pfam" id="PF01261"/>
    </source>
</evidence>
<accession>A0A096BIC8</accession>
<protein>
    <recommendedName>
        <fullName evidence="1">Xylose isomerase-like TIM barrel domain-containing protein</fullName>
    </recommendedName>
</protein>
<dbReference type="Proteomes" id="UP000029622">
    <property type="component" value="Unassembled WGS sequence"/>
</dbReference>
<dbReference type="PANTHER" id="PTHR12110">
    <property type="entry name" value="HYDROXYPYRUVATE ISOMERASE"/>
    <property type="match status" value="1"/>
</dbReference>
<dbReference type="EMBL" id="AZTB01000010">
    <property type="protein sequence ID" value="KGG80950.1"/>
    <property type="molecule type" value="Genomic_DNA"/>
</dbReference>
<comment type="caution">
    <text evidence="2">The sequence shown here is derived from an EMBL/GenBank/DDBJ whole genome shotgun (WGS) entry which is preliminary data.</text>
</comment>
<proteinExistence type="predicted"/>
<evidence type="ECO:0000313" key="3">
    <source>
        <dbReference type="Proteomes" id="UP000029622"/>
    </source>
</evidence>
<sequence>MNPRIGISIHNVGVDYIAKHNFKRVQLCHKFSGAKEITALLKFSRKFPLKVTYHAPVFYQSDPTITYYVSDNKRLRDATFEILKTNLSMAKSLPTSEIIIHFINSNIGSPDNIKKLAFKSALRLNELSREYGFPILLEYVGYNDLFYKVEDWIDIIKDYDNLGICLDVGHLYLSCQINNMDYFEELEKLLPYIKIVHLWNTRGFSDVYKYGHIPVHPSQKPSDGWIDIEKTIELIHAWDADIPLIFEPDFKYLDFKYAQEGIDWVNELVYNNTEKDRENVDTV</sequence>
<dbReference type="Pfam" id="PF01261">
    <property type="entry name" value="AP_endonuc_2"/>
    <property type="match status" value="1"/>
</dbReference>
<dbReference type="AlphaFoldDB" id="A0A096BIC8"/>
<dbReference type="STRING" id="1156417.Y919_03330"/>
<dbReference type="InterPro" id="IPR013022">
    <property type="entry name" value="Xyl_isomerase-like_TIM-brl"/>
</dbReference>
<dbReference type="SUPFAM" id="SSF51658">
    <property type="entry name" value="Xylose isomerase-like"/>
    <property type="match status" value="1"/>
</dbReference>
<name>A0A096BIC8_9FIRM</name>
<dbReference type="InterPro" id="IPR036237">
    <property type="entry name" value="Xyl_isomerase-like_sf"/>
</dbReference>
<organism evidence="2 3">
    <name type="scientific">Caloranaerobacter azorensis H53214</name>
    <dbReference type="NCBI Taxonomy" id="1156417"/>
    <lineage>
        <taxon>Bacteria</taxon>
        <taxon>Bacillati</taxon>
        <taxon>Bacillota</taxon>
        <taxon>Tissierellia</taxon>
        <taxon>Tissierellales</taxon>
        <taxon>Thermohalobacteraceae</taxon>
        <taxon>Caloranaerobacter</taxon>
    </lineage>
</organism>
<feature type="domain" description="Xylose isomerase-like TIM barrel" evidence="1">
    <location>
        <begin position="15"/>
        <end position="267"/>
    </location>
</feature>
<evidence type="ECO:0000313" key="2">
    <source>
        <dbReference type="EMBL" id="KGG80950.1"/>
    </source>
</evidence>
<dbReference type="Gene3D" id="3.20.20.150">
    <property type="entry name" value="Divalent-metal-dependent TIM barrel enzymes"/>
    <property type="match status" value="1"/>
</dbReference>
<dbReference type="RefSeq" id="WP_035162397.1">
    <property type="nucleotide sequence ID" value="NZ_AZTB01000010.1"/>
</dbReference>
<dbReference type="PANTHER" id="PTHR12110:SF53">
    <property type="entry name" value="BLR5974 PROTEIN"/>
    <property type="match status" value="1"/>
</dbReference>
<reference evidence="2 3" key="1">
    <citation type="submission" date="2013-12" db="EMBL/GenBank/DDBJ databases">
        <title>Draft genome sequence of Caloranaerobacter sp. H53214.</title>
        <authorList>
            <person name="Jiang L.J."/>
            <person name="Shao Z.Z."/>
            <person name="Long M.N."/>
        </authorList>
    </citation>
    <scope>NUCLEOTIDE SEQUENCE [LARGE SCALE GENOMIC DNA]</scope>
    <source>
        <strain evidence="2 3">H53214</strain>
    </source>
</reference>